<dbReference type="AlphaFoldDB" id="A0A0A9AXK4"/>
<dbReference type="EMBL" id="GBRH01242029">
    <property type="protein sequence ID" value="JAD55866.1"/>
    <property type="molecule type" value="Transcribed_RNA"/>
</dbReference>
<reference evidence="1" key="1">
    <citation type="submission" date="2014-09" db="EMBL/GenBank/DDBJ databases">
        <authorList>
            <person name="Magalhaes I.L.F."/>
            <person name="Oliveira U."/>
            <person name="Santos F.R."/>
            <person name="Vidigal T.H.D.A."/>
            <person name="Brescovit A.D."/>
            <person name="Santos A.J."/>
        </authorList>
    </citation>
    <scope>NUCLEOTIDE SEQUENCE</scope>
    <source>
        <tissue evidence="1">Shoot tissue taken approximately 20 cm above the soil surface</tissue>
    </source>
</reference>
<evidence type="ECO:0000313" key="1">
    <source>
        <dbReference type="EMBL" id="JAD55866.1"/>
    </source>
</evidence>
<reference evidence="1" key="2">
    <citation type="journal article" date="2015" name="Data Brief">
        <title>Shoot transcriptome of the giant reed, Arundo donax.</title>
        <authorList>
            <person name="Barrero R.A."/>
            <person name="Guerrero F.D."/>
            <person name="Moolhuijzen P."/>
            <person name="Goolsby J.A."/>
            <person name="Tidwell J."/>
            <person name="Bellgard S.E."/>
            <person name="Bellgard M.I."/>
        </authorList>
    </citation>
    <scope>NUCLEOTIDE SEQUENCE</scope>
    <source>
        <tissue evidence="1">Shoot tissue taken approximately 20 cm above the soil surface</tissue>
    </source>
</reference>
<name>A0A0A9AXK4_ARUDO</name>
<accession>A0A0A9AXK4</accession>
<organism evidence="1">
    <name type="scientific">Arundo donax</name>
    <name type="common">Giant reed</name>
    <name type="synonym">Donax arundinaceus</name>
    <dbReference type="NCBI Taxonomy" id="35708"/>
    <lineage>
        <taxon>Eukaryota</taxon>
        <taxon>Viridiplantae</taxon>
        <taxon>Streptophyta</taxon>
        <taxon>Embryophyta</taxon>
        <taxon>Tracheophyta</taxon>
        <taxon>Spermatophyta</taxon>
        <taxon>Magnoliopsida</taxon>
        <taxon>Liliopsida</taxon>
        <taxon>Poales</taxon>
        <taxon>Poaceae</taxon>
        <taxon>PACMAD clade</taxon>
        <taxon>Arundinoideae</taxon>
        <taxon>Arundineae</taxon>
        <taxon>Arundo</taxon>
    </lineage>
</organism>
<sequence length="67" mass="7494">MYPAITREPSTESSSERMARIGAEELCEMATRLMQRRCDTCHNFFSSACWSAWSTTSSSSSPPPTQL</sequence>
<protein>
    <submittedName>
        <fullName evidence="1">Uncharacterized protein</fullName>
    </submittedName>
</protein>
<proteinExistence type="predicted"/>